<geneLocation type="plasmid" evidence="3">
    <name>ppd-1</name>
</geneLocation>
<organism evidence="2 3">
    <name type="scientific">Paramixta manurensis</name>
    <dbReference type="NCBI Taxonomy" id="2740817"/>
    <lineage>
        <taxon>Bacteria</taxon>
        <taxon>Pseudomonadati</taxon>
        <taxon>Pseudomonadota</taxon>
        <taxon>Gammaproteobacteria</taxon>
        <taxon>Enterobacterales</taxon>
        <taxon>Erwiniaceae</taxon>
        <taxon>Paramixta</taxon>
    </lineage>
</organism>
<keyword evidence="1" id="KW-0812">Transmembrane</keyword>
<feature type="transmembrane region" description="Helical" evidence="1">
    <location>
        <begin position="48"/>
        <end position="67"/>
    </location>
</feature>
<proteinExistence type="predicted"/>
<feature type="transmembrane region" description="Helical" evidence="1">
    <location>
        <begin position="73"/>
        <end position="92"/>
    </location>
</feature>
<dbReference type="KEGG" id="pmak:PMPD1_4408"/>
<gene>
    <name evidence="2" type="ORF">PMPD1_4408</name>
</gene>
<keyword evidence="2" id="KW-0614">Plasmid</keyword>
<reference evidence="2 3" key="1">
    <citation type="submission" date="2020-06" db="EMBL/GenBank/DDBJ databases">
        <title>Genome sequence of Paramixta manurensis strain PD-1.</title>
        <authorList>
            <person name="Lee C.W."/>
            <person name="Kim J."/>
        </authorList>
    </citation>
    <scope>NUCLEOTIDE SEQUENCE [LARGE SCALE GENOMIC DNA]</scope>
    <source>
        <strain evidence="2 3">PD-1</strain>
        <plasmid evidence="3">ppd-1</plasmid>
    </source>
</reference>
<accession>A0A6M8UEL7</accession>
<sequence>MSRTILRHETLLATLPVLIMTLQLGVSLAVIAWLIHREMLPHWHWFDWWAGLLYSIATFFSVCSQNVRPCFRWDIPILIMGIWVGTLLCYVFDTYCSQQIPDFLNFMSLAVTRGFYIGCIWGMARYPLWTSF</sequence>
<evidence type="ECO:0000313" key="3">
    <source>
        <dbReference type="Proteomes" id="UP000505325"/>
    </source>
</evidence>
<protein>
    <submittedName>
        <fullName evidence="2">Uncharacterized protein</fullName>
    </submittedName>
</protein>
<dbReference type="AlphaFoldDB" id="A0A6M8UEL7"/>
<evidence type="ECO:0000256" key="1">
    <source>
        <dbReference type="SAM" id="Phobius"/>
    </source>
</evidence>
<feature type="transmembrane region" description="Helical" evidence="1">
    <location>
        <begin position="104"/>
        <end position="124"/>
    </location>
</feature>
<dbReference type="Proteomes" id="UP000505325">
    <property type="component" value="Plasmid pPD-1"/>
</dbReference>
<dbReference type="EMBL" id="CP054213">
    <property type="protein sequence ID" value="QKJ89306.1"/>
    <property type="molecule type" value="Genomic_DNA"/>
</dbReference>
<keyword evidence="1" id="KW-0472">Membrane</keyword>
<evidence type="ECO:0000313" key="2">
    <source>
        <dbReference type="EMBL" id="QKJ89306.1"/>
    </source>
</evidence>
<name>A0A6M8UEL7_9GAMM</name>
<keyword evidence="3" id="KW-1185">Reference proteome</keyword>
<keyword evidence="1" id="KW-1133">Transmembrane helix</keyword>
<feature type="transmembrane region" description="Helical" evidence="1">
    <location>
        <begin position="12"/>
        <end position="36"/>
    </location>
</feature>